<keyword evidence="2" id="KW-0472">Membrane</keyword>
<keyword evidence="2" id="KW-1133">Transmembrane helix</keyword>
<evidence type="ECO:0000313" key="3">
    <source>
        <dbReference type="EMBL" id="RVX08830.1"/>
    </source>
</evidence>
<dbReference type="InterPro" id="IPR009737">
    <property type="entry name" value="Aim32/Apd1-like"/>
</dbReference>
<accession>A0A438JIR7</accession>
<protein>
    <submittedName>
        <fullName evidence="3">Uncharacterized protein</fullName>
    </submittedName>
</protein>
<gene>
    <name evidence="3" type="ORF">CK203_011096</name>
</gene>
<organism evidence="3 4">
    <name type="scientific">Vitis vinifera</name>
    <name type="common">Grape</name>
    <dbReference type="NCBI Taxonomy" id="29760"/>
    <lineage>
        <taxon>Eukaryota</taxon>
        <taxon>Viridiplantae</taxon>
        <taxon>Streptophyta</taxon>
        <taxon>Embryophyta</taxon>
        <taxon>Tracheophyta</taxon>
        <taxon>Spermatophyta</taxon>
        <taxon>Magnoliopsida</taxon>
        <taxon>eudicotyledons</taxon>
        <taxon>Gunneridae</taxon>
        <taxon>Pentapetalae</taxon>
        <taxon>rosids</taxon>
        <taxon>Vitales</taxon>
        <taxon>Vitaceae</taxon>
        <taxon>Viteae</taxon>
        <taxon>Vitis</taxon>
    </lineage>
</organism>
<evidence type="ECO:0000313" key="4">
    <source>
        <dbReference type="Proteomes" id="UP000288805"/>
    </source>
</evidence>
<dbReference type="Proteomes" id="UP000288805">
    <property type="component" value="Unassembled WGS sequence"/>
</dbReference>
<reference evidence="3 4" key="1">
    <citation type="journal article" date="2018" name="PLoS Genet.">
        <title>Population sequencing reveals clonal diversity and ancestral inbreeding in the grapevine cultivar Chardonnay.</title>
        <authorList>
            <person name="Roach M.J."/>
            <person name="Johnson D.L."/>
            <person name="Bohlmann J."/>
            <person name="van Vuuren H.J."/>
            <person name="Jones S.J."/>
            <person name="Pretorius I.S."/>
            <person name="Schmidt S.A."/>
            <person name="Borneman A.R."/>
        </authorList>
    </citation>
    <scope>NUCLEOTIDE SEQUENCE [LARGE SCALE GENOMIC DNA]</scope>
    <source>
        <strain evidence="4">cv. Chardonnay</strain>
        <tissue evidence="3">Leaf</tissue>
    </source>
</reference>
<sequence>MRIGHRRGTLIFVAQHYFSFTSLQPRLHRFGSHFPLKTLVFSMAEAVDNPSSFSGESDEDFKYGFQREEMYKASIAGTVDAYDRHVFLCFKSPKIGFLASRALIPICFRSFSPRLSSLARMTLLSRSVSYEELWSTKFTICEGRDGTEFSDGDVLIFPEMIKYKSLKDSDVDSFVDDVIVNGKPGPLECKRYGYVTPNDVPELLDQHIGKGEIIERIWRGQMGSSTEEGEKVDEQKLPNGKDQKRKKKHQEDSPSLGNKESVAGCCQGADGVSCCRDATLVDKCTSEEQGKKVLTKLSHWMGTWEQGDVFATIAVVGAVATVAVAYSLYRRSG</sequence>
<comment type="caution">
    <text evidence="3">The sequence shown here is derived from an EMBL/GenBank/DDBJ whole genome shotgun (WGS) entry which is preliminary data.</text>
</comment>
<name>A0A438JIR7_VITVI</name>
<dbReference type="PANTHER" id="PTHR31902:SF10">
    <property type="entry name" value="SUCRASE_FERREDOXIN-LIKE FAMILY PROTEIN"/>
    <property type="match status" value="1"/>
</dbReference>
<dbReference type="PANTHER" id="PTHR31902">
    <property type="entry name" value="ACTIN PATCHES DISTAL PROTEIN 1"/>
    <property type="match status" value="1"/>
</dbReference>
<evidence type="ECO:0000256" key="1">
    <source>
        <dbReference type="SAM" id="MobiDB-lite"/>
    </source>
</evidence>
<keyword evidence="2" id="KW-0812">Transmembrane</keyword>
<feature type="region of interest" description="Disordered" evidence="1">
    <location>
        <begin position="222"/>
        <end position="260"/>
    </location>
</feature>
<feature type="compositionally biased region" description="Basic and acidic residues" evidence="1">
    <location>
        <begin position="228"/>
        <end position="242"/>
    </location>
</feature>
<dbReference type="EMBL" id="QGNW01000040">
    <property type="protein sequence ID" value="RVX08830.1"/>
    <property type="molecule type" value="Genomic_DNA"/>
</dbReference>
<dbReference type="AlphaFoldDB" id="A0A438JIR7"/>
<evidence type="ECO:0000256" key="2">
    <source>
        <dbReference type="SAM" id="Phobius"/>
    </source>
</evidence>
<feature type="transmembrane region" description="Helical" evidence="2">
    <location>
        <begin position="309"/>
        <end position="329"/>
    </location>
</feature>
<proteinExistence type="predicted"/>